<gene>
    <name evidence="1" type="ORF">EV662_10864</name>
</gene>
<dbReference type="OrthoDB" id="8263000at2"/>
<dbReference type="AlphaFoldDB" id="A0A4R2PVY0"/>
<organism evidence="1 2">
    <name type="scientific">Rhodovulum marinum</name>
    <dbReference type="NCBI Taxonomy" id="320662"/>
    <lineage>
        <taxon>Bacteria</taxon>
        <taxon>Pseudomonadati</taxon>
        <taxon>Pseudomonadota</taxon>
        <taxon>Alphaproteobacteria</taxon>
        <taxon>Rhodobacterales</taxon>
        <taxon>Paracoccaceae</taxon>
        <taxon>Rhodovulum</taxon>
    </lineage>
</organism>
<evidence type="ECO:0000313" key="1">
    <source>
        <dbReference type="EMBL" id="TCP40190.1"/>
    </source>
</evidence>
<comment type="caution">
    <text evidence="1">The sequence shown here is derived from an EMBL/GenBank/DDBJ whole genome shotgun (WGS) entry which is preliminary data.</text>
</comment>
<dbReference type="Proteomes" id="UP000294835">
    <property type="component" value="Unassembled WGS sequence"/>
</dbReference>
<reference evidence="1 2" key="1">
    <citation type="submission" date="2019-03" db="EMBL/GenBank/DDBJ databases">
        <title>Genomic Encyclopedia of Type Strains, Phase IV (KMG-IV): sequencing the most valuable type-strain genomes for metagenomic binning, comparative biology and taxonomic classification.</title>
        <authorList>
            <person name="Goeker M."/>
        </authorList>
    </citation>
    <scope>NUCLEOTIDE SEQUENCE [LARGE SCALE GENOMIC DNA]</scope>
    <source>
        <strain evidence="1 2">DSM 18063</strain>
    </source>
</reference>
<evidence type="ECO:0000313" key="2">
    <source>
        <dbReference type="Proteomes" id="UP000294835"/>
    </source>
</evidence>
<keyword evidence="2" id="KW-1185">Reference proteome</keyword>
<dbReference type="RefSeq" id="WP_132463076.1">
    <property type="nucleotide sequence ID" value="NZ_SLXP01000008.1"/>
</dbReference>
<sequence>MTDPTPPDFAPLRERGIRAAQDASGEVWTDYNLHDPGVTLLEQTCFALTEVGYRNAHPVRDLLTGPDDTLDHDAAGLFDPARMLPTAPVTEQDLAAAITRSDRIACAVVLRSGHKGLYEVRVIPEPDPNDPDPDAADAAALAEATRIFRENRPLCCDLDAVRVSRRRPVRLTGEVAITPTAAPERVVAEILYRVGALLRGQADPAGDDRKGPARRAVARLRPAAGRHAFTDDLPHARRTTAAGPAPPHRRIEVLDHLIALQGEEMPATRHTGLHHYRSRAERERAEIDRHITFLRALPDANFARSTAPHGTRAGGFLAKLALLADLRVAQGGDLAGPMAALGLALDPDACPPDPALDRADLPASGDPMALLMPRDPTAPPLVDEALLIASPFVAEGRIAPALFTRAADPAAYLVAPDGAGGHRVLFDPGTGQGLYPCGQLPRRAGADLLANRLRNGWRALHERCEGLYLVEDILLRARTQGFAPHVAALVLTGWTARTARPDFRAHVEALVARLSPAHVLIRPLWLGLDQMARLDRAAARLDARNVVREAQA</sequence>
<dbReference type="EMBL" id="SLXP01000008">
    <property type="protein sequence ID" value="TCP40190.1"/>
    <property type="molecule type" value="Genomic_DNA"/>
</dbReference>
<proteinExistence type="predicted"/>
<name>A0A4R2PVY0_9RHOB</name>
<protein>
    <submittedName>
        <fullName evidence="1">Uncharacterized protein</fullName>
    </submittedName>
</protein>
<accession>A0A4R2PVY0</accession>